<feature type="transmembrane region" description="Helical" evidence="18">
    <location>
        <begin position="83"/>
        <end position="102"/>
    </location>
</feature>
<evidence type="ECO:0000256" key="6">
    <source>
        <dbReference type="ARBA" id="ARBA00013220"/>
    </source>
</evidence>
<organism evidence="20">
    <name type="scientific">Darwinula stevensoni</name>
    <dbReference type="NCBI Taxonomy" id="69355"/>
    <lineage>
        <taxon>Eukaryota</taxon>
        <taxon>Metazoa</taxon>
        <taxon>Ecdysozoa</taxon>
        <taxon>Arthropoda</taxon>
        <taxon>Crustacea</taxon>
        <taxon>Oligostraca</taxon>
        <taxon>Ostracoda</taxon>
        <taxon>Podocopa</taxon>
        <taxon>Podocopida</taxon>
        <taxon>Darwinulocopina</taxon>
        <taxon>Darwinuloidea</taxon>
        <taxon>Darwinulidae</taxon>
        <taxon>Darwinula</taxon>
    </lineage>
</organism>
<keyword evidence="8 18" id="KW-0812">Transmembrane</keyword>
<keyword evidence="12 18" id="KW-1133">Transmembrane helix</keyword>
<dbReference type="GO" id="GO:0004758">
    <property type="term" value="F:serine C-palmitoyltransferase activity"/>
    <property type="evidence" value="ECO:0007669"/>
    <property type="project" value="UniProtKB-EC"/>
</dbReference>
<proteinExistence type="inferred from homology"/>
<comment type="pathway">
    <text evidence="4">Sphingolipid metabolism.</text>
</comment>
<evidence type="ECO:0000256" key="16">
    <source>
        <dbReference type="ARBA" id="ARBA00048528"/>
    </source>
</evidence>
<evidence type="ECO:0000313" key="21">
    <source>
        <dbReference type="Proteomes" id="UP000677054"/>
    </source>
</evidence>
<keyword evidence="14 18" id="KW-0472">Membrane</keyword>
<evidence type="ECO:0000256" key="13">
    <source>
        <dbReference type="ARBA" id="ARBA00023098"/>
    </source>
</evidence>
<evidence type="ECO:0000259" key="19">
    <source>
        <dbReference type="Pfam" id="PF00155"/>
    </source>
</evidence>
<dbReference type="GO" id="GO:0030170">
    <property type="term" value="F:pyridoxal phosphate binding"/>
    <property type="evidence" value="ECO:0007669"/>
    <property type="project" value="InterPro"/>
</dbReference>
<evidence type="ECO:0000256" key="3">
    <source>
        <dbReference type="ARBA" id="ARBA00004760"/>
    </source>
</evidence>
<accession>A0A7R8XDP6</accession>
<evidence type="ECO:0000256" key="4">
    <source>
        <dbReference type="ARBA" id="ARBA00004991"/>
    </source>
</evidence>
<dbReference type="Gene3D" id="3.90.1150.10">
    <property type="entry name" value="Aspartate Aminotransferase, domain 1"/>
    <property type="match status" value="1"/>
</dbReference>
<keyword evidence="15" id="KW-0012">Acyltransferase</keyword>
<dbReference type="FunFam" id="3.40.640.10:FF:000047">
    <property type="entry name" value="serine palmitoyltransferase 2 isoform X1"/>
    <property type="match status" value="1"/>
</dbReference>
<name>A0A7R8XDP6_9CRUS</name>
<protein>
    <recommendedName>
        <fullName evidence="6">serine C-palmitoyltransferase</fullName>
        <ecNumber evidence="6">2.3.1.50</ecNumber>
    </recommendedName>
</protein>
<dbReference type="GO" id="GO:0017059">
    <property type="term" value="C:serine palmitoyltransferase complex"/>
    <property type="evidence" value="ECO:0007669"/>
    <property type="project" value="TreeGrafter"/>
</dbReference>
<dbReference type="EMBL" id="CAJPEV010000822">
    <property type="protein sequence ID" value="CAG0888837.1"/>
    <property type="molecule type" value="Genomic_DNA"/>
</dbReference>
<evidence type="ECO:0000256" key="15">
    <source>
        <dbReference type="ARBA" id="ARBA00023315"/>
    </source>
</evidence>
<dbReference type="FunFam" id="3.90.1150.10:FF:000004">
    <property type="entry name" value="2-amino-3-ketobutyrate coenzyme A ligase"/>
    <property type="match status" value="1"/>
</dbReference>
<dbReference type="GO" id="GO:0046512">
    <property type="term" value="P:sphingosine biosynthetic process"/>
    <property type="evidence" value="ECO:0007669"/>
    <property type="project" value="TreeGrafter"/>
</dbReference>
<dbReference type="InterPro" id="IPR015422">
    <property type="entry name" value="PyrdxlP-dep_Trfase_small"/>
</dbReference>
<evidence type="ECO:0000256" key="5">
    <source>
        <dbReference type="ARBA" id="ARBA00008392"/>
    </source>
</evidence>
<feature type="domain" description="Aminotransferase class I/classII large" evidence="19">
    <location>
        <begin position="183"/>
        <end position="542"/>
    </location>
</feature>
<dbReference type="EC" id="2.3.1.50" evidence="6"/>
<dbReference type="InterPro" id="IPR004839">
    <property type="entry name" value="Aminotransferase_I/II_large"/>
</dbReference>
<evidence type="ECO:0000256" key="10">
    <source>
        <dbReference type="ARBA" id="ARBA00022898"/>
    </source>
</evidence>
<keyword evidence="11" id="KW-0746">Sphingolipid metabolism</keyword>
<dbReference type="InterPro" id="IPR015421">
    <property type="entry name" value="PyrdxlP-dep_Trfase_major"/>
</dbReference>
<dbReference type="CDD" id="cd06454">
    <property type="entry name" value="KBL_like"/>
    <property type="match status" value="1"/>
</dbReference>
<sequence length="562" mass="62677">MKEDAMMHISMEPSDLKHMKNGLPLTMNGVAATNGEVKYRGHEQPVLNDSVHPAFPPPVSSSAAQPSSHLCESHDEMFEEPPLLIAFFTYVGYAILVIFGYIKDFYRKIGLVNHLQTTDPREKEGYVPLYSSFESFYTRNLYRVIRDCFNRPICSVPGAEITLKDRVSHDYGWTFQFTGTTTRCINMASYNYLGFAQNSGPCFEEARKSIHQWGIGMASSRNESGTLELHVELEKQVAQFVGKEDAITFGMGFATNALNMPGLVSKGCLIISDQCNHASLILGARLSGAAIQVFKHNDMVSLEEVLRNAIVQGQPRTHRPWKKILIVVEGIYSMEGSIVNLPRILELKKKYKTYVYLDEAHSIGAMGPRGRGVVDHFGLDPKDVDVMMGTFTKSFGSSGGYIAGSKELIDHLRTVSHAAMYATSMSPPVIQQIITSMKIIMGEDGTLEGQKRIRQLAFNARYFREKLKAMGLIVYGHKESPVVPVLLYMPGKIACIIREMTKEGVAVVGVGFPATPLIESRVRFCLSASHSKEMLDKVLEKIDVAADLLSMRYSRLHPYNKH</sequence>
<evidence type="ECO:0000256" key="12">
    <source>
        <dbReference type="ARBA" id="ARBA00022989"/>
    </source>
</evidence>
<evidence type="ECO:0000256" key="2">
    <source>
        <dbReference type="ARBA" id="ARBA00004389"/>
    </source>
</evidence>
<reference evidence="20" key="1">
    <citation type="submission" date="2020-11" db="EMBL/GenBank/DDBJ databases">
        <authorList>
            <person name="Tran Van P."/>
        </authorList>
    </citation>
    <scope>NUCLEOTIDE SEQUENCE</scope>
</reference>
<dbReference type="Pfam" id="PF00155">
    <property type="entry name" value="Aminotran_1_2"/>
    <property type="match status" value="1"/>
</dbReference>
<evidence type="ECO:0000256" key="14">
    <source>
        <dbReference type="ARBA" id="ARBA00023136"/>
    </source>
</evidence>
<dbReference type="OrthoDB" id="65434at2759"/>
<comment type="similarity">
    <text evidence="5 17">Belongs to the class-II pyridoxal-phosphate-dependent aminotransferase family.</text>
</comment>
<dbReference type="InterPro" id="IPR050087">
    <property type="entry name" value="AON_synthase_class-II"/>
</dbReference>
<evidence type="ECO:0000256" key="17">
    <source>
        <dbReference type="RuleBase" id="RU003693"/>
    </source>
</evidence>
<dbReference type="PROSITE" id="PS00599">
    <property type="entry name" value="AA_TRANSFER_CLASS_2"/>
    <property type="match status" value="1"/>
</dbReference>
<keyword evidence="13" id="KW-0443">Lipid metabolism</keyword>
<comment type="catalytic activity">
    <reaction evidence="16">
        <text>L-serine + hexadecanoyl-CoA + H(+) = 3-oxosphinganine + CO2 + CoA</text>
        <dbReference type="Rhea" id="RHEA:14761"/>
        <dbReference type="ChEBI" id="CHEBI:15378"/>
        <dbReference type="ChEBI" id="CHEBI:16526"/>
        <dbReference type="ChEBI" id="CHEBI:33384"/>
        <dbReference type="ChEBI" id="CHEBI:57287"/>
        <dbReference type="ChEBI" id="CHEBI:57379"/>
        <dbReference type="ChEBI" id="CHEBI:58299"/>
        <dbReference type="EC" id="2.3.1.50"/>
    </reaction>
</comment>
<evidence type="ECO:0000256" key="9">
    <source>
        <dbReference type="ARBA" id="ARBA00022824"/>
    </source>
</evidence>
<keyword evidence="7" id="KW-0808">Transferase</keyword>
<dbReference type="Proteomes" id="UP000677054">
    <property type="component" value="Unassembled WGS sequence"/>
</dbReference>
<evidence type="ECO:0000256" key="1">
    <source>
        <dbReference type="ARBA" id="ARBA00001933"/>
    </source>
</evidence>
<keyword evidence="10 17" id="KW-0663">Pyridoxal phosphate</keyword>
<dbReference type="GO" id="GO:0005789">
    <property type="term" value="C:endoplasmic reticulum membrane"/>
    <property type="evidence" value="ECO:0007669"/>
    <property type="project" value="UniProtKB-SubCell"/>
</dbReference>
<dbReference type="AlphaFoldDB" id="A0A7R8XDP6"/>
<evidence type="ECO:0000256" key="18">
    <source>
        <dbReference type="SAM" id="Phobius"/>
    </source>
</evidence>
<comment type="cofactor">
    <cofactor evidence="1 17">
        <name>pyridoxal 5'-phosphate</name>
        <dbReference type="ChEBI" id="CHEBI:597326"/>
    </cofactor>
</comment>
<dbReference type="SUPFAM" id="SSF53383">
    <property type="entry name" value="PLP-dependent transferases"/>
    <property type="match status" value="1"/>
</dbReference>
<gene>
    <name evidence="20" type="ORF">DSTB1V02_LOCUS5152</name>
</gene>
<evidence type="ECO:0000256" key="7">
    <source>
        <dbReference type="ARBA" id="ARBA00022679"/>
    </source>
</evidence>
<dbReference type="PANTHER" id="PTHR13693:SF3">
    <property type="entry name" value="LD36009P"/>
    <property type="match status" value="1"/>
</dbReference>
<evidence type="ECO:0000256" key="11">
    <source>
        <dbReference type="ARBA" id="ARBA00022919"/>
    </source>
</evidence>
<dbReference type="PANTHER" id="PTHR13693">
    <property type="entry name" value="CLASS II AMINOTRANSFERASE/8-AMINO-7-OXONONANOATE SYNTHASE"/>
    <property type="match status" value="1"/>
</dbReference>
<keyword evidence="9" id="KW-0256">Endoplasmic reticulum</keyword>
<comment type="subcellular location">
    <subcellularLocation>
        <location evidence="2">Endoplasmic reticulum membrane</location>
        <topology evidence="2">Single-pass membrane protein</topology>
    </subcellularLocation>
</comment>
<comment type="pathway">
    <text evidence="3">Lipid metabolism; sphingolipid metabolism.</text>
</comment>
<dbReference type="EMBL" id="LR900339">
    <property type="protein sequence ID" value="CAD7245278.1"/>
    <property type="molecule type" value="Genomic_DNA"/>
</dbReference>
<dbReference type="InterPro" id="IPR015424">
    <property type="entry name" value="PyrdxlP-dep_Trfase"/>
</dbReference>
<dbReference type="Gene3D" id="3.40.640.10">
    <property type="entry name" value="Type I PLP-dependent aspartate aminotransferase-like (Major domain)"/>
    <property type="match status" value="1"/>
</dbReference>
<keyword evidence="21" id="KW-1185">Reference proteome</keyword>
<evidence type="ECO:0000256" key="8">
    <source>
        <dbReference type="ARBA" id="ARBA00022692"/>
    </source>
</evidence>
<evidence type="ECO:0000313" key="20">
    <source>
        <dbReference type="EMBL" id="CAD7245278.1"/>
    </source>
</evidence>
<dbReference type="InterPro" id="IPR001917">
    <property type="entry name" value="Aminotrans_II_pyridoxalP_BS"/>
</dbReference>
<dbReference type="GO" id="GO:0046513">
    <property type="term" value="P:ceramide biosynthetic process"/>
    <property type="evidence" value="ECO:0007669"/>
    <property type="project" value="TreeGrafter"/>
</dbReference>